<evidence type="ECO:0000313" key="1">
    <source>
        <dbReference type="EMBL" id="KAI7994512.1"/>
    </source>
</evidence>
<organism evidence="1 2">
    <name type="scientific">Camellia lanceoleosa</name>
    <dbReference type="NCBI Taxonomy" id="1840588"/>
    <lineage>
        <taxon>Eukaryota</taxon>
        <taxon>Viridiplantae</taxon>
        <taxon>Streptophyta</taxon>
        <taxon>Embryophyta</taxon>
        <taxon>Tracheophyta</taxon>
        <taxon>Spermatophyta</taxon>
        <taxon>Magnoliopsida</taxon>
        <taxon>eudicotyledons</taxon>
        <taxon>Gunneridae</taxon>
        <taxon>Pentapetalae</taxon>
        <taxon>asterids</taxon>
        <taxon>Ericales</taxon>
        <taxon>Theaceae</taxon>
        <taxon>Camellia</taxon>
    </lineage>
</organism>
<gene>
    <name evidence="1" type="ORF">LOK49_LG11G02722</name>
</gene>
<comment type="caution">
    <text evidence="1">The sequence shown here is derived from an EMBL/GenBank/DDBJ whole genome shotgun (WGS) entry which is preliminary data.</text>
</comment>
<dbReference type="EMBL" id="CM045769">
    <property type="protein sequence ID" value="KAI7994512.1"/>
    <property type="molecule type" value="Genomic_DNA"/>
</dbReference>
<name>A0ACC0G0B9_9ERIC</name>
<dbReference type="Proteomes" id="UP001060215">
    <property type="component" value="Chromosome 12"/>
</dbReference>
<keyword evidence="2" id="KW-1185">Reference proteome</keyword>
<reference evidence="1 2" key="1">
    <citation type="journal article" date="2022" name="Plant J.">
        <title>Chromosome-level genome of Camellia lanceoleosa provides a valuable resource for understanding genome evolution and self-incompatibility.</title>
        <authorList>
            <person name="Gong W."/>
            <person name="Xiao S."/>
            <person name="Wang L."/>
            <person name="Liao Z."/>
            <person name="Chang Y."/>
            <person name="Mo W."/>
            <person name="Hu G."/>
            <person name="Li W."/>
            <person name="Zhao G."/>
            <person name="Zhu H."/>
            <person name="Hu X."/>
            <person name="Ji K."/>
            <person name="Xiang X."/>
            <person name="Song Q."/>
            <person name="Yuan D."/>
            <person name="Jin S."/>
            <person name="Zhang L."/>
        </authorList>
    </citation>
    <scope>NUCLEOTIDE SEQUENCE [LARGE SCALE GENOMIC DNA]</scope>
    <source>
        <strain evidence="1">SQ_2022a</strain>
    </source>
</reference>
<proteinExistence type="predicted"/>
<sequence>MAAHLEKDKLMFLGNIAVKLKSLVQSKEERERIWKVISVELEREMQFKEQDWFTFEEEDAFRSLHKQDQVCESSENQAELHGATSTESQPPPPPIMVDYYV</sequence>
<protein>
    <submittedName>
        <fullName evidence="1">Uncharacterized protein</fullName>
    </submittedName>
</protein>
<accession>A0ACC0G0B9</accession>
<evidence type="ECO:0000313" key="2">
    <source>
        <dbReference type="Proteomes" id="UP001060215"/>
    </source>
</evidence>